<evidence type="ECO:0000313" key="1">
    <source>
        <dbReference type="EMBL" id="KAK8056516.1"/>
    </source>
</evidence>
<name>A0ABR1UC96_9PEZI</name>
<comment type="caution">
    <text evidence="1">The sequence shown here is derived from an EMBL/GenBank/DDBJ whole genome shotgun (WGS) entry which is preliminary data.</text>
</comment>
<evidence type="ECO:0000313" key="2">
    <source>
        <dbReference type="Proteomes" id="UP001444661"/>
    </source>
</evidence>
<dbReference type="Proteomes" id="UP001444661">
    <property type="component" value="Unassembled WGS sequence"/>
</dbReference>
<dbReference type="EMBL" id="JAQQWK010000001">
    <property type="protein sequence ID" value="KAK8056516.1"/>
    <property type="molecule type" value="Genomic_DNA"/>
</dbReference>
<organism evidence="1 2">
    <name type="scientific">Apiospora rasikravindrae</name>
    <dbReference type="NCBI Taxonomy" id="990691"/>
    <lineage>
        <taxon>Eukaryota</taxon>
        <taxon>Fungi</taxon>
        <taxon>Dikarya</taxon>
        <taxon>Ascomycota</taxon>
        <taxon>Pezizomycotina</taxon>
        <taxon>Sordariomycetes</taxon>
        <taxon>Xylariomycetidae</taxon>
        <taxon>Amphisphaeriales</taxon>
        <taxon>Apiosporaceae</taxon>
        <taxon>Apiospora</taxon>
    </lineage>
</organism>
<accession>A0ABR1UC96</accession>
<protein>
    <submittedName>
        <fullName evidence="1">Uncharacterized protein</fullName>
    </submittedName>
</protein>
<reference evidence="1 2" key="1">
    <citation type="submission" date="2023-01" db="EMBL/GenBank/DDBJ databases">
        <title>Analysis of 21 Apiospora genomes using comparative genomics revels a genus with tremendous synthesis potential of carbohydrate active enzymes and secondary metabolites.</title>
        <authorList>
            <person name="Sorensen T."/>
        </authorList>
    </citation>
    <scope>NUCLEOTIDE SEQUENCE [LARGE SCALE GENOMIC DNA]</scope>
    <source>
        <strain evidence="1 2">CBS 33761</strain>
    </source>
</reference>
<gene>
    <name evidence="1" type="ORF">PG993_001743</name>
</gene>
<sequence>MLYTQTCAHATYGKKWQPSGAFRELVQNCSEYEIVYKAPAWPTTDPDTYLGYIRFSGSEHGGKAELINRKTTI</sequence>
<proteinExistence type="predicted"/>
<keyword evidence="2" id="KW-1185">Reference proteome</keyword>